<keyword evidence="11" id="KW-0560">Oxidoreductase</keyword>
<keyword evidence="14" id="KW-0325">Glycoprotein</keyword>
<comment type="subunit">
    <text evidence="4">May function both as a monomer and a homodimer.</text>
</comment>
<protein>
    <submittedName>
        <fullName evidence="22">Endoplasmic oxidoreductin-1</fullName>
    </submittedName>
</protein>
<dbReference type="GO" id="GO:0005789">
    <property type="term" value="C:endoplasmic reticulum membrane"/>
    <property type="evidence" value="ECO:0007669"/>
    <property type="project" value="UniProtKB-SubCell"/>
</dbReference>
<feature type="binding site" evidence="17">
    <location>
        <position position="203"/>
    </location>
    <ligand>
        <name>FAD</name>
        <dbReference type="ChEBI" id="CHEBI:57692"/>
    </ligand>
</feature>
<accession>A0AAV9TX40</accession>
<feature type="binding site" evidence="17">
    <location>
        <position position="288"/>
    </location>
    <ligand>
        <name>FAD</name>
        <dbReference type="ChEBI" id="CHEBI:57692"/>
    </ligand>
</feature>
<evidence type="ECO:0000256" key="10">
    <source>
        <dbReference type="ARBA" id="ARBA00022982"/>
    </source>
</evidence>
<dbReference type="SUPFAM" id="SSF110019">
    <property type="entry name" value="ERO1-like"/>
    <property type="match status" value="1"/>
</dbReference>
<evidence type="ECO:0000256" key="9">
    <source>
        <dbReference type="ARBA" id="ARBA00022827"/>
    </source>
</evidence>
<dbReference type="InterPro" id="IPR007266">
    <property type="entry name" value="Ero1"/>
</dbReference>
<dbReference type="PANTHER" id="PTHR12613:SF0">
    <property type="entry name" value="ERO1-LIKE PROTEIN"/>
    <property type="match status" value="1"/>
</dbReference>
<evidence type="ECO:0000256" key="15">
    <source>
        <dbReference type="ARBA" id="ARBA00023284"/>
    </source>
</evidence>
<comment type="cofactor">
    <cofactor evidence="1 17">
        <name>FAD</name>
        <dbReference type="ChEBI" id="CHEBI:57692"/>
    </cofactor>
</comment>
<feature type="binding site" evidence="17">
    <location>
        <position position="190"/>
    </location>
    <ligand>
        <name>FAD</name>
        <dbReference type="ChEBI" id="CHEBI:57692"/>
    </ligand>
</feature>
<evidence type="ECO:0000256" key="18">
    <source>
        <dbReference type="PIRSR" id="PIRSR017205-3"/>
    </source>
</evidence>
<evidence type="ECO:0000256" key="6">
    <source>
        <dbReference type="ARBA" id="ARBA00022630"/>
    </source>
</evidence>
<keyword evidence="5" id="KW-0813">Transport</keyword>
<feature type="active site" description="Nucleophile" evidence="16">
    <location>
        <position position="417"/>
    </location>
</feature>
<evidence type="ECO:0000256" key="16">
    <source>
        <dbReference type="PIRSR" id="PIRSR017205-1"/>
    </source>
</evidence>
<keyword evidence="10" id="KW-0249">Electron transport</keyword>
<dbReference type="Pfam" id="PF04137">
    <property type="entry name" value="ERO1"/>
    <property type="match status" value="1"/>
</dbReference>
<evidence type="ECO:0000256" key="5">
    <source>
        <dbReference type="ARBA" id="ARBA00022448"/>
    </source>
</evidence>
<keyword evidence="15" id="KW-0676">Redox-active center</keyword>
<feature type="active site" evidence="16">
    <location>
        <position position="420"/>
    </location>
</feature>
<feature type="chain" id="PRO_5043474438" evidence="21">
    <location>
        <begin position="27"/>
        <end position="601"/>
    </location>
</feature>
<keyword evidence="23" id="KW-1185">Reference proteome</keyword>
<proteinExistence type="inferred from homology"/>
<evidence type="ECO:0000256" key="21">
    <source>
        <dbReference type="SAM" id="SignalP"/>
    </source>
</evidence>
<gene>
    <name evidence="22" type="primary">ERO1</name>
    <name evidence="22" type="ORF">TWF730_004815</name>
</gene>
<dbReference type="GO" id="GO:0015035">
    <property type="term" value="F:protein-disulfide reductase activity"/>
    <property type="evidence" value="ECO:0007669"/>
    <property type="project" value="InterPro"/>
</dbReference>
<evidence type="ECO:0000256" key="2">
    <source>
        <dbReference type="ARBA" id="ARBA00004367"/>
    </source>
</evidence>
<feature type="binding site" evidence="17">
    <location>
        <position position="291"/>
    </location>
    <ligand>
        <name>FAD</name>
        <dbReference type="ChEBI" id="CHEBI:57692"/>
    </ligand>
</feature>
<feature type="disulfide bond" description="Redox-active" evidence="18">
    <location>
        <begin position="417"/>
        <end position="420"/>
    </location>
</feature>
<dbReference type="Proteomes" id="UP001373714">
    <property type="component" value="Unassembled WGS sequence"/>
</dbReference>
<name>A0AAV9TX40_9PEZI</name>
<dbReference type="GO" id="GO:0071949">
    <property type="term" value="F:FAD binding"/>
    <property type="evidence" value="ECO:0007669"/>
    <property type="project" value="InterPro"/>
</dbReference>
<sequence length="601" mass="68866">MAARRTHRHAARGFFLGCLVATATHAAVDKDLSYCSNEPNSLVSDACVSYATLESINSEIRPAIQYLTNHVDFFTYYRLDLYGRECPFWSDDAGFCANRACAVELTDENDIPESWRSSELGKLEGPKASQPSPEVRKEEPSPFKGELGEDTAESCVFEPAEGDKRDYCVPEDEGNGNNCVYVSLLDNPERFTGYAGQSANNVWKAVYQENCFNTQAQAQAQKQSTNSQPFGAFGAGMPKAPVAADPNAAADLKNVMDRRKHEVVQKNLISPPPEEQCLEKRVFYKVVSGMHASISMHLCYDFFNQTTGEWGPNLQCYKSRLHNFPDRIQNMYFNYAILLRAISKLRKNLPQYTFCAGDKRTNEFTRKKLAALTDSIASHPSVFDESVMFRDENAAVLKEDFRTRFRNVSRLMDCVGCDKCRLWGKLQTSGYGTAMKILFEYDENEEGGNKNPVLRRTELVALVNTLGRLSNSLHAFTRFGAMIERERVIEEMRAQDAFVQLEKEAERQRKEAEEKKDEDEGILRWPEQPELTGNESVKELVMREMELIWFAFRFIMKSWYDLPLKIWRIYRWGSAVVMDKFLGRDRYQTRVFPYRHALDEL</sequence>
<dbReference type="GO" id="GO:0016972">
    <property type="term" value="F:thiol oxidase activity"/>
    <property type="evidence" value="ECO:0007669"/>
    <property type="project" value="InterPro"/>
</dbReference>
<keyword evidence="12" id="KW-0472">Membrane</keyword>
<keyword evidence="19" id="KW-0175">Coiled coil</keyword>
<dbReference type="PANTHER" id="PTHR12613">
    <property type="entry name" value="ERO1-RELATED"/>
    <property type="match status" value="1"/>
</dbReference>
<evidence type="ECO:0000256" key="19">
    <source>
        <dbReference type="SAM" id="Coils"/>
    </source>
</evidence>
<dbReference type="PIRSF" id="PIRSF017205">
    <property type="entry name" value="ERO1"/>
    <property type="match status" value="1"/>
</dbReference>
<keyword evidence="13 18" id="KW-1015">Disulfide bond</keyword>
<comment type="similarity">
    <text evidence="3">Belongs to the EROs family.</text>
</comment>
<evidence type="ECO:0000313" key="22">
    <source>
        <dbReference type="EMBL" id="KAK6330322.1"/>
    </source>
</evidence>
<keyword evidence="7 21" id="KW-0732">Signal</keyword>
<feature type="coiled-coil region" evidence="19">
    <location>
        <begin position="491"/>
        <end position="522"/>
    </location>
</feature>
<evidence type="ECO:0000256" key="4">
    <source>
        <dbReference type="ARBA" id="ARBA00011802"/>
    </source>
</evidence>
<evidence type="ECO:0000256" key="11">
    <source>
        <dbReference type="ARBA" id="ARBA00023002"/>
    </source>
</evidence>
<evidence type="ECO:0000256" key="3">
    <source>
        <dbReference type="ARBA" id="ARBA00008277"/>
    </source>
</evidence>
<evidence type="ECO:0000256" key="1">
    <source>
        <dbReference type="ARBA" id="ARBA00001974"/>
    </source>
</evidence>
<feature type="binding site" evidence="17">
    <location>
        <position position="320"/>
    </location>
    <ligand>
        <name>FAD</name>
        <dbReference type="ChEBI" id="CHEBI:57692"/>
    </ligand>
</feature>
<dbReference type="AlphaFoldDB" id="A0AAV9TX40"/>
<evidence type="ECO:0000256" key="20">
    <source>
        <dbReference type="SAM" id="MobiDB-lite"/>
    </source>
</evidence>
<comment type="caution">
    <text evidence="22">The sequence shown here is derived from an EMBL/GenBank/DDBJ whole genome shotgun (WGS) entry which is preliminary data.</text>
</comment>
<feature type="binding site" evidence="17">
    <location>
        <position position="192"/>
    </location>
    <ligand>
        <name>FAD</name>
        <dbReference type="ChEBI" id="CHEBI:57692"/>
    </ligand>
</feature>
<keyword evidence="9 17" id="KW-0274">FAD</keyword>
<evidence type="ECO:0000256" key="17">
    <source>
        <dbReference type="PIRSR" id="PIRSR017205-2"/>
    </source>
</evidence>
<evidence type="ECO:0000256" key="12">
    <source>
        <dbReference type="ARBA" id="ARBA00023136"/>
    </source>
</evidence>
<feature type="disulfide bond" description="Redox-active" evidence="18">
    <location>
        <begin position="96"/>
        <end position="101"/>
    </location>
</feature>
<evidence type="ECO:0000256" key="13">
    <source>
        <dbReference type="ARBA" id="ARBA00023157"/>
    </source>
</evidence>
<evidence type="ECO:0000256" key="7">
    <source>
        <dbReference type="ARBA" id="ARBA00022729"/>
    </source>
</evidence>
<reference evidence="22 23" key="1">
    <citation type="submission" date="2019-10" db="EMBL/GenBank/DDBJ databases">
        <authorList>
            <person name="Palmer J.M."/>
        </authorList>
    </citation>
    <scope>NUCLEOTIDE SEQUENCE [LARGE SCALE GENOMIC DNA]</scope>
    <source>
        <strain evidence="22 23">TWF730</strain>
    </source>
</reference>
<keyword evidence="8" id="KW-0256">Endoplasmic reticulum</keyword>
<dbReference type="InterPro" id="IPR037192">
    <property type="entry name" value="ERO1-like_sf"/>
</dbReference>
<feature type="signal peptide" evidence="21">
    <location>
        <begin position="1"/>
        <end position="26"/>
    </location>
</feature>
<evidence type="ECO:0000256" key="14">
    <source>
        <dbReference type="ARBA" id="ARBA00023180"/>
    </source>
</evidence>
<keyword evidence="6" id="KW-0285">Flavoprotein</keyword>
<evidence type="ECO:0000313" key="23">
    <source>
        <dbReference type="Proteomes" id="UP001373714"/>
    </source>
</evidence>
<dbReference type="GO" id="GO:0034975">
    <property type="term" value="P:protein folding in endoplasmic reticulum"/>
    <property type="evidence" value="ECO:0007669"/>
    <property type="project" value="InterPro"/>
</dbReference>
<feature type="region of interest" description="Disordered" evidence="20">
    <location>
        <begin position="114"/>
        <end position="150"/>
    </location>
</feature>
<organism evidence="22 23">
    <name type="scientific">Orbilia blumenaviensis</name>
    <dbReference type="NCBI Taxonomy" id="1796055"/>
    <lineage>
        <taxon>Eukaryota</taxon>
        <taxon>Fungi</taxon>
        <taxon>Dikarya</taxon>
        <taxon>Ascomycota</taxon>
        <taxon>Pezizomycotina</taxon>
        <taxon>Orbiliomycetes</taxon>
        <taxon>Orbiliales</taxon>
        <taxon>Orbiliaceae</taxon>
        <taxon>Orbilia</taxon>
    </lineage>
</organism>
<evidence type="ECO:0000256" key="8">
    <source>
        <dbReference type="ARBA" id="ARBA00022824"/>
    </source>
</evidence>
<comment type="subcellular location">
    <subcellularLocation>
        <location evidence="2">Endoplasmic reticulum membrane</location>
        <topology evidence="2">Peripheral membrane protein</topology>
        <orientation evidence="2">Lumenal side</orientation>
    </subcellularLocation>
</comment>
<dbReference type="EMBL" id="JAVHNS010000019">
    <property type="protein sequence ID" value="KAK6330322.1"/>
    <property type="molecule type" value="Genomic_DNA"/>
</dbReference>